<feature type="chain" id="PRO_5022672815" evidence="1">
    <location>
        <begin position="16"/>
        <end position="110"/>
    </location>
</feature>
<dbReference type="PANTHER" id="PTHR34606">
    <property type="entry name" value="BON DOMAIN-CONTAINING PROTEIN"/>
    <property type="match status" value="1"/>
</dbReference>
<evidence type="ECO:0000313" key="4">
    <source>
        <dbReference type="Proteomes" id="UP000325273"/>
    </source>
</evidence>
<dbReference type="Proteomes" id="UP000325273">
    <property type="component" value="Unassembled WGS sequence"/>
</dbReference>
<gene>
    <name evidence="3" type="ORF">FVF58_18445</name>
</gene>
<proteinExistence type="predicted"/>
<dbReference type="EMBL" id="VTUZ01000011">
    <property type="protein sequence ID" value="KAA1010948.1"/>
    <property type="molecule type" value="Genomic_DNA"/>
</dbReference>
<dbReference type="PANTHER" id="PTHR34606:SF15">
    <property type="entry name" value="BON DOMAIN-CONTAINING PROTEIN"/>
    <property type="match status" value="1"/>
</dbReference>
<dbReference type="Gene3D" id="3.30.1340.30">
    <property type="match status" value="1"/>
</dbReference>
<keyword evidence="4" id="KW-1185">Reference proteome</keyword>
<keyword evidence="1" id="KW-0732">Signal</keyword>
<feature type="domain" description="BON" evidence="2">
    <location>
        <begin position="39"/>
        <end position="107"/>
    </location>
</feature>
<organism evidence="3 4">
    <name type="scientific">Paraburkholderia panacisoli</name>
    <dbReference type="NCBI Taxonomy" id="2603818"/>
    <lineage>
        <taxon>Bacteria</taxon>
        <taxon>Pseudomonadati</taxon>
        <taxon>Pseudomonadota</taxon>
        <taxon>Betaproteobacteria</taxon>
        <taxon>Burkholderiales</taxon>
        <taxon>Burkholderiaceae</taxon>
        <taxon>Paraburkholderia</taxon>
    </lineage>
</organism>
<dbReference type="InterPro" id="IPR051686">
    <property type="entry name" value="Lipoprotein_DolP"/>
</dbReference>
<name>A0A5B0H6T0_9BURK</name>
<evidence type="ECO:0000313" key="3">
    <source>
        <dbReference type="EMBL" id="KAA1010948.1"/>
    </source>
</evidence>
<reference evidence="3 4" key="1">
    <citation type="submission" date="2019-08" db="EMBL/GenBank/DDBJ databases">
        <title>Paraburkholderia sp. DCY113.</title>
        <authorList>
            <person name="Kang J."/>
        </authorList>
    </citation>
    <scope>NUCLEOTIDE SEQUENCE [LARGE SCALE GENOMIC DNA]</scope>
    <source>
        <strain evidence="3 4">DCY113</strain>
    </source>
</reference>
<dbReference type="Pfam" id="PF04972">
    <property type="entry name" value="BON"/>
    <property type="match status" value="1"/>
</dbReference>
<dbReference type="PROSITE" id="PS50914">
    <property type="entry name" value="BON"/>
    <property type="match status" value="1"/>
</dbReference>
<accession>A0A5B0H6T0</accession>
<evidence type="ECO:0000256" key="1">
    <source>
        <dbReference type="SAM" id="SignalP"/>
    </source>
</evidence>
<dbReference type="AlphaFoldDB" id="A0A5B0H6T0"/>
<dbReference type="InterPro" id="IPR007055">
    <property type="entry name" value="BON_dom"/>
</dbReference>
<protein>
    <submittedName>
        <fullName evidence="3">BON domain-containing protein</fullName>
    </submittedName>
</protein>
<sequence>MGGALVALIALGAHAQGGGAVASTPAASAATDASATRAADRQLQKTVRRALAHTKGLAASGIAVRARAGVVTLQGWVPDGSQLQLAQHVAQGVPGVKSVNNQLTVRPVGQ</sequence>
<evidence type="ECO:0000259" key="2">
    <source>
        <dbReference type="PROSITE" id="PS50914"/>
    </source>
</evidence>
<comment type="caution">
    <text evidence="3">The sequence shown here is derived from an EMBL/GenBank/DDBJ whole genome shotgun (WGS) entry which is preliminary data.</text>
</comment>
<feature type="signal peptide" evidence="1">
    <location>
        <begin position="1"/>
        <end position="15"/>
    </location>
</feature>